<dbReference type="InterPro" id="IPR055377">
    <property type="entry name" value="GH3_M"/>
</dbReference>
<reference evidence="3" key="1">
    <citation type="submission" date="2021-02" db="EMBL/GenBank/DDBJ databases">
        <authorList>
            <person name="Nowell W R."/>
        </authorList>
    </citation>
    <scope>NUCLEOTIDE SEQUENCE</scope>
</reference>
<evidence type="ECO:0000259" key="2">
    <source>
        <dbReference type="Pfam" id="PF23572"/>
    </source>
</evidence>
<evidence type="ECO:0000259" key="1">
    <source>
        <dbReference type="Pfam" id="PF23571"/>
    </source>
</evidence>
<accession>A0A814RYL1</accession>
<dbReference type="PANTHER" id="PTHR31901:SF9">
    <property type="entry name" value="GH3 DOMAIN-CONTAINING PROTEIN"/>
    <property type="match status" value="1"/>
</dbReference>
<dbReference type="Pfam" id="PF23571">
    <property type="entry name" value="GH3_M"/>
    <property type="match status" value="1"/>
</dbReference>
<dbReference type="InterPro" id="IPR055378">
    <property type="entry name" value="GH3_C"/>
</dbReference>
<sequence length="291" mass="33710">MYRKEIEFYCGKQLPIINLGFYASSEGFFGSLASISTDEYFLLPHIAFYEFIKEEDIHQAQPKTLLISDVEPENRYELVCTTEAGLVRYRMGDVVTCTRFLCRSDDLVPLPIDQEEIPRIPLFSIAYRIGSLLDAFGEKTSEQHLMDALQRTSQQWKEQGISLDVYDFTSYPKLDVFPPHYVLFLELIEEQNSKQEYKINEKNLQLLQTMVDSEVEQQLCQTNFNYNNVRKGSKLAPLVCILVRNGTFSTFLADILVTDRVSPTQIKPHRLLKNENHIQFFYANQINISSS</sequence>
<dbReference type="Pfam" id="PF23572">
    <property type="entry name" value="GH3_C"/>
    <property type="match status" value="1"/>
</dbReference>
<dbReference type="PANTHER" id="PTHR31901">
    <property type="entry name" value="GH3 DOMAIN-CONTAINING PROTEIN"/>
    <property type="match status" value="1"/>
</dbReference>
<comment type="caution">
    <text evidence="3">The sequence shown here is derived from an EMBL/GenBank/DDBJ whole genome shotgun (WGS) entry which is preliminary data.</text>
</comment>
<evidence type="ECO:0000313" key="6">
    <source>
        <dbReference type="Proteomes" id="UP000663870"/>
    </source>
</evidence>
<dbReference type="EMBL" id="CAJNOH010000869">
    <property type="protein sequence ID" value="CAF1139710.1"/>
    <property type="molecule type" value="Genomic_DNA"/>
</dbReference>
<name>A0A814RYL1_9BILA</name>
<dbReference type="EMBL" id="CAJNOL010001491">
    <property type="protein sequence ID" value="CAF1369848.1"/>
    <property type="molecule type" value="Genomic_DNA"/>
</dbReference>
<dbReference type="GO" id="GO:0016881">
    <property type="term" value="F:acid-amino acid ligase activity"/>
    <property type="evidence" value="ECO:0007669"/>
    <property type="project" value="TreeGrafter"/>
</dbReference>
<proteinExistence type="predicted"/>
<dbReference type="Proteomes" id="UP000663870">
    <property type="component" value="Unassembled WGS sequence"/>
</dbReference>
<protein>
    <submittedName>
        <fullName evidence="3">Uncharacterized protein</fullName>
    </submittedName>
</protein>
<evidence type="ECO:0000313" key="3">
    <source>
        <dbReference type="EMBL" id="CAF1139710.1"/>
    </source>
</evidence>
<evidence type="ECO:0000313" key="4">
    <source>
        <dbReference type="EMBL" id="CAF1369848.1"/>
    </source>
</evidence>
<dbReference type="GO" id="GO:0005737">
    <property type="term" value="C:cytoplasm"/>
    <property type="evidence" value="ECO:0007669"/>
    <property type="project" value="TreeGrafter"/>
</dbReference>
<organism evidence="3 5">
    <name type="scientific">Rotaria sordida</name>
    <dbReference type="NCBI Taxonomy" id="392033"/>
    <lineage>
        <taxon>Eukaryota</taxon>
        <taxon>Metazoa</taxon>
        <taxon>Spiralia</taxon>
        <taxon>Gnathifera</taxon>
        <taxon>Rotifera</taxon>
        <taxon>Eurotatoria</taxon>
        <taxon>Bdelloidea</taxon>
        <taxon>Philodinida</taxon>
        <taxon>Philodinidae</taxon>
        <taxon>Rotaria</taxon>
    </lineage>
</organism>
<keyword evidence="6" id="KW-1185">Reference proteome</keyword>
<evidence type="ECO:0000313" key="5">
    <source>
        <dbReference type="Proteomes" id="UP000663854"/>
    </source>
</evidence>
<gene>
    <name evidence="4" type="ORF">JXQ802_LOCUS33091</name>
    <name evidence="3" type="ORF">PYM288_LOCUS21643</name>
</gene>
<dbReference type="InterPro" id="IPR004993">
    <property type="entry name" value="GH3"/>
</dbReference>
<dbReference type="Proteomes" id="UP000663854">
    <property type="component" value="Unassembled WGS sequence"/>
</dbReference>
<dbReference type="AlphaFoldDB" id="A0A814RYL1"/>
<feature type="domain" description="GH3 C-terminal" evidence="2">
    <location>
        <begin position="143"/>
        <end position="275"/>
    </location>
</feature>
<feature type="domain" description="GH3 middle" evidence="1">
    <location>
        <begin position="40"/>
        <end position="101"/>
    </location>
</feature>